<protein>
    <recommendedName>
        <fullName evidence="4">Outer membrane protein beta-barrel domain-containing protein</fullName>
    </recommendedName>
</protein>
<name>I3YWH1_AEQSU</name>
<evidence type="ECO:0008006" key="4">
    <source>
        <dbReference type="Google" id="ProtNLM"/>
    </source>
</evidence>
<dbReference type="EMBL" id="CP003280">
    <property type="protein sequence ID" value="AFL81339.1"/>
    <property type="molecule type" value="Genomic_DNA"/>
</dbReference>
<dbReference type="RefSeq" id="WP_014782594.1">
    <property type="nucleotide sequence ID" value="NC_018013.1"/>
</dbReference>
<sequence>MKSLITLSAAFTIWLLVTNYSYSQERYDWTKAEIEQLNSSKQKLIQEEKDALKVEVESINTRLQNKTITETEAETLKKAAAEKHAKNIENRIAIVDNQLALINRNGIDSTKIRGTSISLGIGNEDADNNRIFGIQVNRGSEKEDIKYDRRTTTGFVFAFGLNNAITEGESLQDSDFKVAGSRFAELGWTWKTRVFKNTNWLRVKYGVSFQFNGLKPTDNRFYTDTGEQTELQTYPLKLDKSKFRMDNLVVPIQFEIGPSRKTEKDESIRYSNDDHFKLGLGGYAGINLSTRQKLRFKENGETQNQKIKADYNTNNFIYGLSGYVGWGATSLYVKYDLNTIFKNNPVDQQNISLGLRLDLE</sequence>
<dbReference type="Proteomes" id="UP000006049">
    <property type="component" value="Chromosome"/>
</dbReference>
<dbReference type="PATRIC" id="fig|746697.3.peg.1898"/>
<feature type="coiled-coil region" evidence="1">
    <location>
        <begin position="78"/>
        <end position="105"/>
    </location>
</feature>
<organism evidence="2 3">
    <name type="scientific">Aequorivita sublithincola (strain DSM 14238 / LMG 21431 / ACAM 643 / 9-3)</name>
    <dbReference type="NCBI Taxonomy" id="746697"/>
    <lineage>
        <taxon>Bacteria</taxon>
        <taxon>Pseudomonadati</taxon>
        <taxon>Bacteroidota</taxon>
        <taxon>Flavobacteriia</taxon>
        <taxon>Flavobacteriales</taxon>
        <taxon>Flavobacteriaceae</taxon>
        <taxon>Aequorivita</taxon>
    </lineage>
</organism>
<evidence type="ECO:0000256" key="1">
    <source>
        <dbReference type="SAM" id="Coils"/>
    </source>
</evidence>
<gene>
    <name evidence="2" type="ordered locus">Aeqsu_1863</name>
</gene>
<keyword evidence="3" id="KW-1185">Reference proteome</keyword>
<keyword evidence="1" id="KW-0175">Coiled coil</keyword>
<reference evidence="2 3" key="1">
    <citation type="submission" date="2012-06" db="EMBL/GenBank/DDBJ databases">
        <title>The complete genome of Aequorivita sublithincola DSM 14238.</title>
        <authorList>
            <consortium name="US DOE Joint Genome Institute (JGI-PGF)"/>
            <person name="Lucas S."/>
            <person name="Copeland A."/>
            <person name="Lapidus A."/>
            <person name="Goodwin L."/>
            <person name="Pitluck S."/>
            <person name="Peters L."/>
            <person name="Munk A.C.C."/>
            <person name="Kyrpides N."/>
            <person name="Mavromatis K."/>
            <person name="Pagani I."/>
            <person name="Ivanova N."/>
            <person name="Ovchinnikova G."/>
            <person name="Zeytun A."/>
            <person name="Detter J.C."/>
            <person name="Han C."/>
            <person name="Land M."/>
            <person name="Hauser L."/>
            <person name="Markowitz V."/>
            <person name="Cheng J.-F."/>
            <person name="Hugenholtz P."/>
            <person name="Woyke T."/>
            <person name="Wu D."/>
            <person name="Tindall B."/>
            <person name="Faehnrich R."/>
            <person name="Brambilla E."/>
            <person name="Klenk H.-P."/>
            <person name="Eisen J.A."/>
        </authorList>
    </citation>
    <scope>NUCLEOTIDE SEQUENCE [LARGE SCALE GENOMIC DNA]</scope>
    <source>
        <strain evidence="3">DSM 14238 / LMG 21431 / ACAM 643 / 9-3</strain>
    </source>
</reference>
<dbReference type="HOGENOM" id="CLU_061776_0_0_10"/>
<evidence type="ECO:0000313" key="3">
    <source>
        <dbReference type="Proteomes" id="UP000006049"/>
    </source>
</evidence>
<evidence type="ECO:0000313" key="2">
    <source>
        <dbReference type="EMBL" id="AFL81339.1"/>
    </source>
</evidence>
<accession>I3YWH1</accession>
<dbReference type="KEGG" id="asl:Aeqsu_1863"/>
<dbReference type="eggNOG" id="COG0086">
    <property type="taxonomic scope" value="Bacteria"/>
</dbReference>
<proteinExistence type="predicted"/>
<dbReference type="OrthoDB" id="1466811at2"/>
<dbReference type="AlphaFoldDB" id="I3YWH1"/>
<dbReference type="STRING" id="746697.Aeqsu_1863"/>